<name>A0A261Y501_9FUNG</name>
<comment type="caution">
    <text evidence="1">The sequence shown here is derived from an EMBL/GenBank/DDBJ whole genome shotgun (WGS) entry which is preliminary data.</text>
</comment>
<dbReference type="Proteomes" id="UP000242875">
    <property type="component" value="Unassembled WGS sequence"/>
</dbReference>
<evidence type="ECO:0000313" key="1">
    <source>
        <dbReference type="EMBL" id="OZJ05544.1"/>
    </source>
</evidence>
<dbReference type="PANTHER" id="PTHR30613">
    <property type="entry name" value="UNCHARACTERIZED PROTEIN YBIU-RELATED"/>
    <property type="match status" value="1"/>
</dbReference>
<evidence type="ECO:0000313" key="2">
    <source>
        <dbReference type="Proteomes" id="UP000242875"/>
    </source>
</evidence>
<dbReference type="OrthoDB" id="8249012at2759"/>
<dbReference type="EMBL" id="MVBO01000013">
    <property type="protein sequence ID" value="OZJ05544.1"/>
    <property type="molecule type" value="Genomic_DNA"/>
</dbReference>
<reference evidence="1 2" key="1">
    <citation type="journal article" date="2017" name="Mycologia">
        <title>Bifiguratus adelaidae, gen. et sp. nov., a new member of Mucoromycotina in endophytic and soil-dwelling habitats.</title>
        <authorList>
            <person name="Torres-Cruz T.J."/>
            <person name="Billingsley Tobias T.L."/>
            <person name="Almatruk M."/>
            <person name="Hesse C."/>
            <person name="Kuske C.R."/>
            <person name="Desiro A."/>
            <person name="Benucci G.M."/>
            <person name="Bonito G."/>
            <person name="Stajich J.E."/>
            <person name="Dunlap C."/>
            <person name="Arnold A.E."/>
            <person name="Porras-Alfaro A."/>
        </authorList>
    </citation>
    <scope>NUCLEOTIDE SEQUENCE [LARGE SCALE GENOMIC DNA]</scope>
    <source>
        <strain evidence="1 2">AZ0501</strain>
    </source>
</reference>
<dbReference type="PANTHER" id="PTHR30613:SF1">
    <property type="entry name" value="DUF1479 DOMAIN PROTEIN (AFU_ORTHOLOGUE AFUA_5G09280)"/>
    <property type="match status" value="1"/>
</dbReference>
<accession>A0A261Y501</accession>
<dbReference type="Pfam" id="PF07350">
    <property type="entry name" value="Gig2-like"/>
    <property type="match status" value="1"/>
</dbReference>
<dbReference type="InterPro" id="IPR027443">
    <property type="entry name" value="IPNS-like_sf"/>
</dbReference>
<gene>
    <name evidence="1" type="ORF">BZG36_01674</name>
</gene>
<dbReference type="SUPFAM" id="SSF51197">
    <property type="entry name" value="Clavaminate synthase-like"/>
    <property type="match status" value="1"/>
</dbReference>
<sequence>MTSMTSTFVKERKEGDISSVFASLSGEEAVVLPKEFSDLKHTIAQNKDALRESWLRLKASLRKEIDEIKTRGSEVIPSVDFDELSDLSSEKRQEILKRGSVVIRNVISRDDALQLKQDAKDYIKANPSTKAFPADKPVVYELYWSQTQVKARSDPRMQKAMGFINTLWHVDPSFPVSLRHNVTYADRLRIRNPGDAKFALGPHADGGSLERWEDPEYRACYKSIWDGDWEHYDAYDATHRIEANMDLHTGAGACGVFRSFQGWLSMSDVGPGEGSLLVAPLVQQVTAYYLLRPFFNDKDEFDLDSTTFQGAAPGRGQEFSQDLHPELDLTHLMTSIPLVHPGDAVFWHCDLIHAVDPLHQGQSDSSVLYIPAAPLCRLNVEYLVRQRDAFLKGIPGPDFPGYPHAAGESKHVGRATQEFLEQVGGEGGLQAMGLAPLHVQDGTAGEQKAIEIANHLLGF</sequence>
<proteinExistence type="predicted"/>
<protein>
    <recommendedName>
        <fullName evidence="3">DUF1479 domain protein</fullName>
    </recommendedName>
</protein>
<dbReference type="Gene3D" id="2.60.120.330">
    <property type="entry name" value="B-lactam Antibiotic, Isopenicillin N Synthase, Chain"/>
    <property type="match status" value="1"/>
</dbReference>
<dbReference type="InterPro" id="IPR010856">
    <property type="entry name" value="Gig2-like"/>
</dbReference>
<dbReference type="AlphaFoldDB" id="A0A261Y501"/>
<organism evidence="1 2">
    <name type="scientific">Bifiguratus adelaidae</name>
    <dbReference type="NCBI Taxonomy" id="1938954"/>
    <lineage>
        <taxon>Eukaryota</taxon>
        <taxon>Fungi</taxon>
        <taxon>Fungi incertae sedis</taxon>
        <taxon>Mucoromycota</taxon>
        <taxon>Mucoromycotina</taxon>
        <taxon>Endogonomycetes</taxon>
        <taxon>Endogonales</taxon>
        <taxon>Endogonales incertae sedis</taxon>
        <taxon>Bifiguratus</taxon>
    </lineage>
</organism>
<evidence type="ECO:0008006" key="3">
    <source>
        <dbReference type="Google" id="ProtNLM"/>
    </source>
</evidence>
<keyword evidence="2" id="KW-1185">Reference proteome</keyword>